<dbReference type="Proteomes" id="UP000236173">
    <property type="component" value="Unassembled WGS sequence"/>
</dbReference>
<dbReference type="EMBL" id="BEHT01000013">
    <property type="protein sequence ID" value="GBC98619.1"/>
    <property type="molecule type" value="Genomic_DNA"/>
</dbReference>
<dbReference type="AlphaFoldDB" id="A0A2H5XBR2"/>
<reference evidence="2" key="1">
    <citation type="submission" date="2017-09" db="EMBL/GenBank/DDBJ databases">
        <title>Metaegenomics of thermophilic ammonia-oxidizing enrichment culture.</title>
        <authorList>
            <person name="Kato S."/>
            <person name="Suzuki K."/>
        </authorList>
    </citation>
    <scope>NUCLEOTIDE SEQUENCE [LARGE SCALE GENOMIC DNA]</scope>
</reference>
<evidence type="ECO:0008006" key="3">
    <source>
        <dbReference type="Google" id="ProtNLM"/>
    </source>
</evidence>
<comment type="caution">
    <text evidence="1">The sequence shown here is derived from an EMBL/GenBank/DDBJ whole genome shotgun (WGS) entry which is preliminary data.</text>
</comment>
<organism evidence="1 2">
    <name type="scientific">Candidatus Fervidibacter japonicus</name>
    <dbReference type="NCBI Taxonomy" id="2035412"/>
    <lineage>
        <taxon>Bacteria</taxon>
        <taxon>Candidatus Fervidibacterota</taxon>
        <taxon>Candidatus Fervidibacter</taxon>
    </lineage>
</organism>
<protein>
    <recommendedName>
        <fullName evidence="3">Glycoside hydrolase family 42 N-terminal domain-containing protein</fullName>
    </recommendedName>
</protein>
<name>A0A2H5XBR2_9BACT</name>
<accession>A0A2H5XBR2</accession>
<evidence type="ECO:0000313" key="1">
    <source>
        <dbReference type="EMBL" id="GBC98619.1"/>
    </source>
</evidence>
<proteinExistence type="predicted"/>
<evidence type="ECO:0000313" key="2">
    <source>
        <dbReference type="Proteomes" id="UP000236173"/>
    </source>
</evidence>
<gene>
    <name evidence="1" type="ORF">HRbin17_01133</name>
</gene>
<sequence>MRAVALTVFIVAGLVVWLSIPPFTQAPRKKLIYYGWGIRDTMYVREHWQEMELMPFDGIGIAVAIDRKAWQKGETHTGNQLAWNLFGPKAFRLEDFRPAIDDLKAARWRKFTDNFLPACICSQGQDFGFNWFDDRRWKVIVNNWRVLVTIAKEGGMKGIILDPEHYGAYFFHYPSMRERVDKPFAEYVERVRRCGRALTEATREVFPDITVLMFWAHSYLPMHPTERKKSPEQNAYGLLPAFVDGMMEAADERAKFVDLCEFAYGFKERHQFLEAYHTIVNKAAAFSLFPDLYRRKMRVGFGLWLDYNSVRQPWDVRDFRRNYFSPAEFQRSLQTALELSDEYVWIYSHQPRFFPRSNLPDAYLNAIKAARAAVGLSE</sequence>